<keyword evidence="6" id="KW-1185">Reference proteome</keyword>
<dbReference type="Pfam" id="PF00501">
    <property type="entry name" value="AMP-binding"/>
    <property type="match status" value="5"/>
</dbReference>
<dbReference type="Gene3D" id="3.30.559.30">
    <property type="entry name" value="Nonribosomal peptide synthetase, condensation domain"/>
    <property type="match status" value="5"/>
</dbReference>
<dbReference type="PROSITE" id="PS50075">
    <property type="entry name" value="CARRIER"/>
    <property type="match status" value="5"/>
</dbReference>
<dbReference type="PANTHER" id="PTHR45527:SF1">
    <property type="entry name" value="FATTY ACID SYNTHASE"/>
    <property type="match status" value="1"/>
</dbReference>
<comment type="caution">
    <text evidence="5">The sequence shown here is derived from an EMBL/GenBank/DDBJ whole genome shotgun (WGS) entry which is preliminary data.</text>
</comment>
<dbReference type="GO" id="GO:0031177">
    <property type="term" value="F:phosphopantetheine binding"/>
    <property type="evidence" value="ECO:0007669"/>
    <property type="project" value="InterPro"/>
</dbReference>
<feature type="domain" description="Carrier" evidence="4">
    <location>
        <begin position="4925"/>
        <end position="5001"/>
    </location>
</feature>
<dbReference type="SMART" id="SM00823">
    <property type="entry name" value="PKS_PP"/>
    <property type="match status" value="3"/>
</dbReference>
<dbReference type="OrthoDB" id="416786at2759"/>
<dbReference type="InterPro" id="IPR020845">
    <property type="entry name" value="AMP-binding_CS"/>
</dbReference>
<reference evidence="5" key="1">
    <citation type="submission" date="2021-03" db="EMBL/GenBank/DDBJ databases">
        <authorList>
            <person name="Tagirdzhanova G."/>
        </authorList>
    </citation>
    <scope>NUCLEOTIDE SEQUENCE</scope>
</reference>
<keyword evidence="2" id="KW-0597">Phosphoprotein</keyword>
<dbReference type="NCBIfam" id="NF003417">
    <property type="entry name" value="PRK04813.1"/>
    <property type="match status" value="5"/>
</dbReference>
<dbReference type="SUPFAM" id="SSF52777">
    <property type="entry name" value="CoA-dependent acyltransferases"/>
    <property type="match status" value="10"/>
</dbReference>
<dbReference type="Gene3D" id="3.40.50.12780">
    <property type="entry name" value="N-terminal domain of ligase-like"/>
    <property type="match status" value="4"/>
</dbReference>
<evidence type="ECO:0000313" key="5">
    <source>
        <dbReference type="EMBL" id="CAF9908157.1"/>
    </source>
</evidence>
<keyword evidence="1" id="KW-0596">Phosphopantetheine</keyword>
<dbReference type="InterPro" id="IPR001242">
    <property type="entry name" value="Condensation_dom"/>
</dbReference>
<dbReference type="InterPro" id="IPR036736">
    <property type="entry name" value="ACP-like_sf"/>
</dbReference>
<sequence length="5452" mass="605061">MGSIQEIPLSEGPLREPQKALSDVLTDPFILTKQDLDQIWRQRSAVPESVDGCIHDLITQVAQQQPAAPAVHAWDGQFSYSQLDALANKVARRLSHIDTNPGRVIPILFEKSKWTAVAMLGAIKSGNACVALDTTQPDARLRSIVQQTQPRIIVSSRASHSRASTLAHVPNIQLDDALFDLADEDYELPTVSSADTAYISFTSGTTGTPKGACISHANVRSAIHHQGQKLGFTSHSRVFDFAPYSFDVAWSNFLHSLGSGACICIGEQEDMLNDLSSAINAFKATLINVTPTILRTIYPIPESLDTVLLSGEMPLRENVAQWSGHVKLLNTYGPTECTFKCAFSVLESCHQNRPDIGVGVGFCTWLVDPNDSTKLADVGSIGELYLEGPLVGQGYLSDPALTAFAFVQDPPWLITSHSKFTGRTGRLYKTGDLVRYKQGGTMLFVGRKDATQLKIRGQRVELGDVEHHVRACMACDVPFIADVVKPTGSKDPSLILFVQTHDYNIEMIKSSLHGLAERLSRVLPSFMIPTLFVPIEKIPLAPTGKTDRQRLRDWGNSLSWARVLELQSMIISTPEYCEPTNEMEYRLRQLWATTLNLDVMSLSITDNFFQKGGDSVAAIFVVASARKENLVLTVADIFRMPKLSDLARVAKFDDLPALDESIAPFSLLKGGSDELHLRREAARLCKVDISDVEDMFPCTPLQEGMLAMTAKKSGDYVSRRAFILPDHMDPARFERAWNEVVSRAPILRTRIVNLSGEGIVQVVLKCSVAWTSHPSVISFLGGGEPMALGRPLCRAGLIQDDRWLFCLDIHHAIFDGWCINLILDVVQGVYRGVQSTDLRLAPFQTFVKHVLSRDSLAAVDFWQHQLAGPEASVFPSSNYDTQLKKDLLYRMPHLQWSRKRCPPSIVIRSATAILLASYTNSTDVIFGATASGRQAPIPDIENIAGPTIATTPVRVKLGWHQTVEQLEKQIQGQMLEIMEHEQYGLQQIRRINPLLRDASKFQLLLVVQPVAPSGRRQGSDLFVKPVSISKQGVVEAERDSMGIYNSYAMLVICQLEVDGLTLTINYDPGAIHEQQVHRFAQQLETLLQQLCSEEHQQSQLRELTLVSDHDLSSMWEWNKFVPAMSLKPVVALIDEHAMDRPDSPAISAWDKSVSYRQLKDLSCCFAYRLQQNGIGVGSIVLLSFEKSAWMAVLMIAVLRTGATALPLSAISSTYDAQELMTTLQPKLAITSEAPKSSPFYSLVPIIHVTELLDSLEEIKNACMTPTHRNRFSDPAVILFTSGSTGAAKGILWSHGTVSSNINALSSSFGLTTESRVFQFSDYEYDVSNLETFATLSVGGCLCIPTGSDRLNRLAAAINRTGANWMCLTPSVAETLSPEEVPLLKTLICAGEMLHERTALKWMKGVSFFHNWYGPAEAAVATSYIVGESTWKPGFIGQGSHALGWLVDPKDHDRLAPVGAIAELCIEGPILAAGYIGKTSQALNQKAFVSPPWLQRGHTDIPGRNGKIYKTGDLVKYDVYGRLIIIGRSKDSERKLHGCRVELGEIENRVQPVLSGKIEATVVAEIFSPAKSSNETLALFIKPAGVVKGSAENVEAAVKQLVPVDDIEETLLKTLPPYLIPKLYVPIANIPLTHAGKTDRRRLRQIGSSFTHGQLAKMQPSRSETRKPSTEMEKRLQGFWAEIIGIEAEAIFSEDSFLQLGGDSIGAMRLVALAYDQGFLLTVADIFAFPRLSRMAEVIKEDSPSTNEMTPAPFSLIRPRFNQSEIKLYAAQLCHVSAPQVVDIYPCTALQEGLLAMTARRPGQYVSRSVLQLQDSIDPDRLRRAWQSTVDRFPILRTRVVDVPGQGLVQVVLSHLDWRSGADIDVYIRQDEHEPMGLATELCRAGLVSQHFILTIHHCLYDGNVLHMILDEIEACYVGRKGMLITPFQNFIQHLSNVDGEEAAKFWREELLKSELGQFPTIPSPRYEPLANQEIEHSILLDWPRSEMTPSTIIRSAWAILTAAYTSSEGIVFGTTLSGRQVDMRGISNCVGPTISTVPVAITLHGNETVSKLQARVQRQTLAMTHFAQYGLRNIQHAIGHVQHPLFQTLLVVQPVAEGKSLNEDSLLFKARTFASNIHTRGTDPFNTYALMLICELSRSGLSLKMSYDDRVLEPMAAQRIALQFEKVLQQMCNEHAATTRVKDVQTASDADIEFFWNQNAGFPDEEPTVCVPDLIIEMAKKRPNAIAVDAHDDKLSNVITQYLVKQCLEQGSVIALCLDKSKWTPVAQLAILRAGGICLLQTAQAIGKGPDSLFRSVNVCIALVLEVSHAEIAGRYGIRSFTIQQIIDGNLSQQIEREQLPILRMSDSAAVLLSSGSTGEPKRILWSHKTLAANVKALVEAALLNEGNRVFQFMSHNFDGCTIEMLTTLAQGGCLCIPSESERLDSLAQAIKRFDCDFICITPSTAKLLQPGQVPSLNTLIFAGEKLVEDEVARWKGKCRLLNWYGPCENSTAAFSAADDEAWRSGVIGRSNSSSSSRCWLVDPRNYNNLVAWGAIGEIAIQGPARAECYLGNRDLTEQSFRNNPSFLARGSGRKVIYLTKDLARCKANGDLEYIRRKDTLFKIRGNLVAPEPVEHHIRQCLLQYSNLEVIAEIIIPKDSCDPILVAFLAFPNIHEISRVDMEDMTATLSEKLSSLLPWHSVPSHYIPIQSIPMTSTGKRDRIRLQQIGASFQPPPKSYSSRQEPVTIAERTLREMWSSVLQTDADSISANDSFLQRGDSIQAMRLVGMARQQGLSLTVLDVFRNPKFNQMATCLKNWDSTADESCHPFKLLGGGSDVERKLLHAASLCGVSPQNIEDLYPCTPLQEGLLALTMKRQGAYIGRNVMKLSPSVDVDRFRAAWEEVVSRTPILRTRIIDLPSQGLVQAAIRGMACWTEAKDLDDYMEKEQEPPIGLGSPLMRCGIFLDGNSQDKSNRSFYFALTMHHSIYDGVTTSLLIETLESLYNSKIPLRLWPFQSFVRYISNQDQEVEDTFWKNQFESLEAPQFPTLPSVAFQPTAASAITHTVDKLVWRVDDFTPSTVVRAAWSIVCSQYTSVPDVVFGTIGMGRKIPVAGIERLAGPTISAVPIRVKINDQQVCHHLLRSLQDQATDMIQYEHAGLSKIARVSEEAQQACRFQTMLVVQPQEVGIGDSSLFAPTPSPKRQSSRYDNFNVYALMMVCTVGADYLHVEFNFDSRVIEHETLRYMARHFGQVLGQLCSLQDLKTIPVSQVMMRTDSDLNQCWKWNSKALEANTSCVHEMIAETARDQPDSIAVSAWDGEVTYEQLDRFSSIMACHLIDIGVERNTIVPICFEKSMWMPIAFLSVVKAGAAGLLLDSALPTLRLETMLSRVQPRLILSSVANAELSSRLVTKTLIVGPDTDIVRGWKDMRISHVEQRLPVVEPADLLYLIFTSGSTGTPKGCMIQHQNFSSAVVHQQKVLGLNKSSRVYDFSSYAFDASYWNAFHVLVAGGTLCIPSDEERSSSLAESICGHLATDIFLTPATARLLDPSRIPTLRSVYIGGEEVLKADVAPWLSCAKNTFIVYGPTECSAISLYWRLPSLELLPSRLSIGIGQGVSTWIVDPRSGKALSPIGAIGELYLEGPLVGQGYLGDEDLTALSFLTDPPWLLKGAPDGSVPGRRARLYKTGDLVKYNPVDGTILFVGRIDKQMKLRGQRIELSEVEHHVRCCMKAGEEDRFAVVAEIVIPQATGKSTLVVFVQSKQENSGPDFDQLINQFHVELPEQLPSFMVPTAYIPIEQIPMSAGRKVDRRRLQTIGADLTIEQLTLQEASPKGRPPATKSEIHLQRLWETVLDIPKEKIRADSSFLRLGADSIAAMRLASLARSQGILLTVQHILSTPRLSEMAKALDNPSTNGRVTPEVIEPFSLLQRPKDKDVVIRKTADLCGVNASKIQDVFPCTGVQKELLSMTAKRPGDCIATFNLKLREHVNVKRLQQAWEQVSRSKAPILRCRIVDLPMEDGLVQVQVDEAIEWDSCHDVEEYFQNNSRRYMSLAQPLTRLTMINPAGDEDNGRRSCLLTQHHAMYDGYSLKLLFEEVSKAYLHPLDVIENKINSSSFQAFMKHVATMDTDKANDFWRSQFLGIEAVPFPALPYHGYQPKANSALRRTIDHLPSMLGSRDVTASTMIRAAWSILAAQHTDVNDVIFGALVTGRQAPIEGIERMIAPLIAALPIRITVEPEERVDSFLKRVHQQSVDMIAYEQSEFLDIRHINADTERATRFSTLLVVQPTAVVQGCSYLDDCESPFESWSELKTSISGLGNFNPNALLVMCQLSNTNSLGLELSFDSNVIDPAQIERLAAQFEHVLRQIWESGDTKVEGIDMTSSQDLTELWKWNAHLPETVQTSVQDRIAKAVNLRPEAQAICAWDGTLSYKQIDELSDRLACQLIGLGAGNGVIIALCFEKSMWQPVAALGAIKAGAACVALDVQQPEERLRAITNQVRPKLVLSSASRVELTGRISSGEVIVVDSTRFSKPCTIPIVHNEVSQRKTCPSDILYVLFTSGSTGVPKGVVMTNQAFSSAVTHQADALLVGEGSRVFDFVSYSFDITWSNLLNTLIRGGCLCIPSEWERMNDFAGAFNRLQANYVHFPPSVAASLAPSELPGLKTLVMGGEPILNLEVSRWTQAENILGIYGPAECAQGALSIDPLNAKSPNNHIGYSFGARFWLVQPGRPDRLAAIGAVGELLIEGPTMAQEYLGDRDKTAAAFIDAPKWLRRGHQGHQGRTSRLYKTGDLLRYNSDGTFIFIGRKDGMVKLRGQRIELSEIECHVRSSLHNPNLCDAIAAEMITPRDSESPIIAVFVSLVEEKGASDTSKQDMQAKLRLVLKGVEERLSECLPRYMLPGAYIPLAKMPVTGTNKINRRSLREIWNAQTTKMLAEFQLHDQEDAFRAPATLMEQQLQVLWSSILRIESSSIGAESNFFRIGGESIAAMRLVAAARQQHISLTVADVFLKPRLCQLAQVVKRTTVEEETLQLQAPFSLLPPETDTASFVQSIVLPLLDLKVENVKDVFPTSAFQSQAILDALQDPPSRWHHYILDLPSDVDFSKLKWACETLVGYFDILHTVFIHTDNKFLQVQLENFKPEFELFEVKDGDLGSSVDALCQQDLKRKRVLGSSFVRFMAVKHPSERHRLIFRISHAQFDGYSLGPLLESLSSIYNGGKISKPPPFVQLMAFNKQREKVNLAYWTRRLEGSRFPHWSTSYPIPPARAYGLEDRLVIEETIPMLLSSQTAGYSPATVFHAACCIVLSRHFHQEELIIGRLVTGRSMLPSTLQNIMGPCLSEIPIRMLVRPTDTLLEVAKQLHYQFIEDSAHEGLGMDEIIQQCTDWSTSRQVKDFGWRTAFQQSEDSEPFEFLGVSSRIGAYERKMLPRTRPEIYATPKKETLVLSFEGNQRLISKETASAIILGLRNILANPSKES</sequence>
<dbReference type="PROSITE" id="PS00012">
    <property type="entry name" value="PHOSPHOPANTETHEINE"/>
    <property type="match status" value="3"/>
</dbReference>
<dbReference type="GO" id="GO:0043041">
    <property type="term" value="P:amino acid activation for nonribosomal peptide biosynthetic process"/>
    <property type="evidence" value="ECO:0007669"/>
    <property type="project" value="TreeGrafter"/>
</dbReference>
<evidence type="ECO:0000259" key="4">
    <source>
        <dbReference type="PROSITE" id="PS50075"/>
    </source>
</evidence>
<feature type="domain" description="Carrier" evidence="4">
    <location>
        <begin position="3815"/>
        <end position="3891"/>
    </location>
</feature>
<feature type="domain" description="Carrier" evidence="4">
    <location>
        <begin position="578"/>
        <end position="654"/>
    </location>
</feature>
<name>A0A8H3ELM2_9LECA</name>
<dbReference type="InterPro" id="IPR042099">
    <property type="entry name" value="ANL_N_sf"/>
</dbReference>
<dbReference type="Gene3D" id="1.10.1200.10">
    <property type="entry name" value="ACP-like"/>
    <property type="match status" value="5"/>
</dbReference>
<keyword evidence="3" id="KW-0436">Ligase</keyword>
<dbReference type="InterPro" id="IPR006162">
    <property type="entry name" value="Ppantetheine_attach_site"/>
</dbReference>
<dbReference type="Gene3D" id="3.40.50.980">
    <property type="match status" value="2"/>
</dbReference>
<dbReference type="PANTHER" id="PTHR45527">
    <property type="entry name" value="NONRIBOSOMAL PEPTIDE SYNTHETASE"/>
    <property type="match status" value="1"/>
</dbReference>
<dbReference type="FunFam" id="3.30.559.30:FF:000003">
    <property type="entry name" value="Nonribosomal peptide synthase SidD"/>
    <property type="match status" value="3"/>
</dbReference>
<dbReference type="Gene3D" id="3.30.559.10">
    <property type="entry name" value="Chloramphenicol acetyltransferase-like domain"/>
    <property type="match status" value="5"/>
</dbReference>
<dbReference type="PROSITE" id="PS00455">
    <property type="entry name" value="AMP_BINDING"/>
    <property type="match status" value="5"/>
</dbReference>
<dbReference type="InterPro" id="IPR045851">
    <property type="entry name" value="AMP-bd_C_sf"/>
</dbReference>
<dbReference type="CDD" id="cd05918">
    <property type="entry name" value="A_NRPS_SidN3_like"/>
    <property type="match status" value="4"/>
</dbReference>
<dbReference type="InterPro" id="IPR023213">
    <property type="entry name" value="CAT-like_dom_sf"/>
</dbReference>
<dbReference type="GO" id="GO:0005737">
    <property type="term" value="C:cytoplasm"/>
    <property type="evidence" value="ECO:0007669"/>
    <property type="project" value="TreeGrafter"/>
</dbReference>
<dbReference type="CDD" id="cd19545">
    <property type="entry name" value="FUM14_C_NRPS-like"/>
    <property type="match status" value="4"/>
</dbReference>
<organism evidence="5 6">
    <name type="scientific">Heterodermia speciosa</name>
    <dbReference type="NCBI Taxonomy" id="116794"/>
    <lineage>
        <taxon>Eukaryota</taxon>
        <taxon>Fungi</taxon>
        <taxon>Dikarya</taxon>
        <taxon>Ascomycota</taxon>
        <taxon>Pezizomycotina</taxon>
        <taxon>Lecanoromycetes</taxon>
        <taxon>OSLEUM clade</taxon>
        <taxon>Lecanoromycetidae</taxon>
        <taxon>Caliciales</taxon>
        <taxon>Physciaceae</taxon>
        <taxon>Heterodermia</taxon>
    </lineage>
</organism>
<accession>A0A8H3ELM2</accession>
<dbReference type="EMBL" id="CAJPDS010000006">
    <property type="protein sequence ID" value="CAF9908157.1"/>
    <property type="molecule type" value="Genomic_DNA"/>
</dbReference>
<evidence type="ECO:0000313" key="6">
    <source>
        <dbReference type="Proteomes" id="UP000664521"/>
    </source>
</evidence>
<dbReference type="SUPFAM" id="SSF56801">
    <property type="entry name" value="Acetyl-CoA synthetase-like"/>
    <property type="match status" value="5"/>
</dbReference>
<dbReference type="GO" id="GO:0016874">
    <property type="term" value="F:ligase activity"/>
    <property type="evidence" value="ECO:0007669"/>
    <property type="project" value="UniProtKB-KW"/>
</dbReference>
<dbReference type="InterPro" id="IPR009081">
    <property type="entry name" value="PP-bd_ACP"/>
</dbReference>
<dbReference type="Gene3D" id="3.30.300.30">
    <property type="match status" value="5"/>
</dbReference>
<dbReference type="InterPro" id="IPR020806">
    <property type="entry name" value="PKS_PP-bd"/>
</dbReference>
<dbReference type="Pfam" id="PF00668">
    <property type="entry name" value="Condensation"/>
    <property type="match status" value="5"/>
</dbReference>
<dbReference type="Pfam" id="PF00550">
    <property type="entry name" value="PP-binding"/>
    <property type="match status" value="5"/>
</dbReference>
<feature type="domain" description="Carrier" evidence="4">
    <location>
        <begin position="2724"/>
        <end position="2799"/>
    </location>
</feature>
<evidence type="ECO:0000256" key="3">
    <source>
        <dbReference type="ARBA" id="ARBA00022598"/>
    </source>
</evidence>
<dbReference type="FunFam" id="1.10.1200.10:FF:000005">
    <property type="entry name" value="Nonribosomal peptide synthetase 1"/>
    <property type="match status" value="2"/>
</dbReference>
<evidence type="ECO:0000256" key="2">
    <source>
        <dbReference type="ARBA" id="ARBA00022553"/>
    </source>
</evidence>
<evidence type="ECO:0000256" key="1">
    <source>
        <dbReference type="ARBA" id="ARBA00022450"/>
    </source>
</evidence>
<feature type="domain" description="Carrier" evidence="4">
    <location>
        <begin position="1666"/>
        <end position="1742"/>
    </location>
</feature>
<dbReference type="InterPro" id="IPR000873">
    <property type="entry name" value="AMP-dep_synth/lig_dom"/>
</dbReference>
<dbReference type="SUPFAM" id="SSF47336">
    <property type="entry name" value="ACP-like"/>
    <property type="match status" value="5"/>
</dbReference>
<dbReference type="Proteomes" id="UP000664521">
    <property type="component" value="Unassembled WGS sequence"/>
</dbReference>
<protein>
    <recommendedName>
        <fullName evidence="4">Carrier domain-containing protein</fullName>
    </recommendedName>
</protein>
<dbReference type="Gene3D" id="2.30.38.10">
    <property type="entry name" value="Luciferase, Domain 3"/>
    <property type="match status" value="1"/>
</dbReference>
<proteinExistence type="predicted"/>
<dbReference type="FunFam" id="3.30.300.30:FF:000015">
    <property type="entry name" value="Nonribosomal peptide synthase SidD"/>
    <property type="match status" value="5"/>
</dbReference>
<gene>
    <name evidence="5" type="ORF">HETSPECPRED_008002</name>
</gene>
<dbReference type="GO" id="GO:0044550">
    <property type="term" value="P:secondary metabolite biosynthetic process"/>
    <property type="evidence" value="ECO:0007669"/>
    <property type="project" value="TreeGrafter"/>
</dbReference>